<reference evidence="2" key="1">
    <citation type="journal article" date="2019" name="Int. J. Syst. Evol. Microbiol.">
        <title>The Global Catalogue of Microorganisms (GCM) 10K type strain sequencing project: providing services to taxonomists for standard genome sequencing and annotation.</title>
        <authorList>
            <consortium name="The Broad Institute Genomics Platform"/>
            <consortium name="The Broad Institute Genome Sequencing Center for Infectious Disease"/>
            <person name="Wu L."/>
            <person name="Ma J."/>
        </authorList>
    </citation>
    <scope>NUCLEOTIDE SEQUENCE [LARGE SCALE GENOMIC DNA]</scope>
    <source>
        <strain evidence="2">KACC 12508</strain>
    </source>
</reference>
<name>A0ABW2I994_9BURK</name>
<proteinExistence type="predicted"/>
<sequence length="57" mass="5806">MKNRLYQITVVAASTLALSAAMHNEALQEIVYDGALTGGAVLVGANVSLGNFGKAGQ</sequence>
<gene>
    <name evidence="1" type="ORF">ACFQPC_05995</name>
</gene>
<comment type="caution">
    <text evidence="1">The sequence shown here is derived from an EMBL/GenBank/DDBJ whole genome shotgun (WGS) entry which is preliminary data.</text>
</comment>
<keyword evidence="2" id="KW-1185">Reference proteome</keyword>
<organism evidence="1 2">
    <name type="scientific">Herminiimonas glaciei</name>
    <dbReference type="NCBI Taxonomy" id="523788"/>
    <lineage>
        <taxon>Bacteria</taxon>
        <taxon>Pseudomonadati</taxon>
        <taxon>Pseudomonadota</taxon>
        <taxon>Betaproteobacteria</taxon>
        <taxon>Burkholderiales</taxon>
        <taxon>Oxalobacteraceae</taxon>
        <taxon>Herminiimonas</taxon>
    </lineage>
</organism>
<dbReference type="Proteomes" id="UP001596542">
    <property type="component" value="Unassembled WGS sequence"/>
</dbReference>
<evidence type="ECO:0000313" key="2">
    <source>
        <dbReference type="Proteomes" id="UP001596542"/>
    </source>
</evidence>
<dbReference type="EMBL" id="JBHTBU010000001">
    <property type="protein sequence ID" value="MFC7287588.1"/>
    <property type="molecule type" value="Genomic_DNA"/>
</dbReference>
<protein>
    <submittedName>
        <fullName evidence="1">Uncharacterized protein</fullName>
    </submittedName>
</protein>
<dbReference type="RefSeq" id="WP_382270800.1">
    <property type="nucleotide sequence ID" value="NZ_JBHTBU010000001.1"/>
</dbReference>
<accession>A0ABW2I994</accession>
<evidence type="ECO:0000313" key="1">
    <source>
        <dbReference type="EMBL" id="MFC7287588.1"/>
    </source>
</evidence>